<evidence type="ECO:0000313" key="3">
    <source>
        <dbReference type="Proteomes" id="UP001149607"/>
    </source>
</evidence>
<evidence type="ECO:0000313" key="1">
    <source>
        <dbReference type="EMBL" id="MDD9327673.1"/>
    </source>
</evidence>
<keyword evidence="3" id="KW-1185">Reference proteome</keyword>
<gene>
    <name evidence="1" type="ORF">ORY91_001082</name>
    <name evidence="2" type="ORF">V9W64_09030</name>
</gene>
<dbReference type="RefSeq" id="WP_274570687.1">
    <property type="nucleotide sequence ID" value="NZ_CP145606.1"/>
</dbReference>
<reference evidence="1" key="1">
    <citation type="submission" date="2022-10" db="EMBL/GenBank/DDBJ databases">
        <authorList>
            <person name="Boutroux M."/>
        </authorList>
    </citation>
    <scope>NUCLEOTIDE SEQUENCE</scope>
    <source>
        <strain evidence="1">51.81</strain>
    </source>
</reference>
<dbReference type="AlphaFoldDB" id="A0A9X4IE07"/>
<organism evidence="1">
    <name type="scientific">Neisseria leonii</name>
    <dbReference type="NCBI Taxonomy" id="2995413"/>
    <lineage>
        <taxon>Bacteria</taxon>
        <taxon>Pseudomonadati</taxon>
        <taxon>Pseudomonadota</taxon>
        <taxon>Betaproteobacteria</taxon>
        <taxon>Neisseriales</taxon>
        <taxon>Neisseriaceae</taxon>
        <taxon>Neisseria</taxon>
    </lineage>
</organism>
<proteinExistence type="predicted"/>
<dbReference type="Proteomes" id="UP001149607">
    <property type="component" value="Chromosome"/>
</dbReference>
<dbReference type="EMBL" id="JAPQFL010000002">
    <property type="protein sequence ID" value="MDD9327673.1"/>
    <property type="molecule type" value="Genomic_DNA"/>
</dbReference>
<accession>A0A9X4IE07</accession>
<evidence type="ECO:0000313" key="2">
    <source>
        <dbReference type="EMBL" id="WWY02825.1"/>
    </source>
</evidence>
<protein>
    <submittedName>
        <fullName evidence="1">Uncharacterized protein</fullName>
    </submittedName>
</protein>
<dbReference type="EMBL" id="CP146598">
    <property type="protein sequence ID" value="WWY02825.1"/>
    <property type="molecule type" value="Genomic_DNA"/>
</dbReference>
<name>A0A9X4IE07_9NEIS</name>
<sequence>MEELSEAEQARAAEMKRQWIEAFGDDEFIRKCYHAGLIRGWRDVKSVRPADAETLKIVADTEAHIAYGLPRKGST</sequence>
<reference evidence="2" key="2">
    <citation type="submission" date="2024-02" db="EMBL/GenBank/DDBJ databases">
        <title>Neisseria leonii sp. nov.</title>
        <authorList>
            <person name="Boutroux M."/>
            <person name="Favre-Rochex S."/>
            <person name="Gorgette O."/>
            <person name="Touak G."/>
            <person name="Muhle E."/>
            <person name="Chesneau O."/>
            <person name="Clermont D."/>
            <person name="Rahi P."/>
        </authorList>
    </citation>
    <scope>NUCLEOTIDE SEQUENCE</scope>
    <source>
        <strain evidence="2">51.81</strain>
    </source>
</reference>